<dbReference type="EMBL" id="CAJVCH010530544">
    <property type="protein sequence ID" value="CAG7823778.1"/>
    <property type="molecule type" value="Genomic_DNA"/>
</dbReference>
<organism evidence="1 2">
    <name type="scientific">Allacma fusca</name>
    <dbReference type="NCBI Taxonomy" id="39272"/>
    <lineage>
        <taxon>Eukaryota</taxon>
        <taxon>Metazoa</taxon>
        <taxon>Ecdysozoa</taxon>
        <taxon>Arthropoda</taxon>
        <taxon>Hexapoda</taxon>
        <taxon>Collembola</taxon>
        <taxon>Symphypleona</taxon>
        <taxon>Sminthuridae</taxon>
        <taxon>Allacma</taxon>
    </lineage>
</organism>
<reference evidence="1" key="1">
    <citation type="submission" date="2021-06" db="EMBL/GenBank/DDBJ databases">
        <authorList>
            <person name="Hodson N. C."/>
            <person name="Mongue J. A."/>
            <person name="Jaron S. K."/>
        </authorList>
    </citation>
    <scope>NUCLEOTIDE SEQUENCE</scope>
</reference>
<proteinExistence type="predicted"/>
<dbReference type="Proteomes" id="UP000708208">
    <property type="component" value="Unassembled WGS sequence"/>
</dbReference>
<sequence length="70" mass="7728">MKSISVVSLFLGLITILTLLGVLSALPFGMPLMDGPMPYLSEGPMTNYRESRAWSPWSSADSTRYGRFGR</sequence>
<protein>
    <submittedName>
        <fullName evidence="1">Uncharacterized protein</fullName>
    </submittedName>
</protein>
<evidence type="ECO:0000313" key="1">
    <source>
        <dbReference type="EMBL" id="CAG7823778.1"/>
    </source>
</evidence>
<comment type="caution">
    <text evidence="1">The sequence shown here is derived from an EMBL/GenBank/DDBJ whole genome shotgun (WGS) entry which is preliminary data.</text>
</comment>
<dbReference type="AlphaFoldDB" id="A0A8J2KZQ3"/>
<accession>A0A8J2KZQ3</accession>
<name>A0A8J2KZQ3_9HEXA</name>
<gene>
    <name evidence="1" type="ORF">AFUS01_LOCUS33973</name>
</gene>
<evidence type="ECO:0000313" key="2">
    <source>
        <dbReference type="Proteomes" id="UP000708208"/>
    </source>
</evidence>
<keyword evidence="2" id="KW-1185">Reference proteome</keyword>